<evidence type="ECO:0000313" key="3">
    <source>
        <dbReference type="Proteomes" id="UP000678513"/>
    </source>
</evidence>
<accession>A0ABX7Y608</accession>
<reference evidence="2 3" key="1">
    <citation type="submission" date="2021-03" db="EMBL/GenBank/DDBJ databases">
        <title>Human Oral Microbial Genomes.</title>
        <authorList>
            <person name="Johnston C.D."/>
            <person name="Chen T."/>
            <person name="Dewhirst F.E."/>
        </authorList>
    </citation>
    <scope>NUCLEOTIDE SEQUENCE [LARGE SCALE GENOMIC DNA]</scope>
    <source>
        <strain evidence="2 3">DSMZ 100122</strain>
    </source>
</reference>
<dbReference type="Proteomes" id="UP000678513">
    <property type="component" value="Chromosome"/>
</dbReference>
<evidence type="ECO:0000256" key="1">
    <source>
        <dbReference type="SAM" id="Phobius"/>
    </source>
</evidence>
<feature type="transmembrane region" description="Helical" evidence="1">
    <location>
        <begin position="172"/>
        <end position="191"/>
    </location>
</feature>
<feature type="transmembrane region" description="Helical" evidence="1">
    <location>
        <begin position="83"/>
        <end position="103"/>
    </location>
</feature>
<evidence type="ECO:0008006" key="4">
    <source>
        <dbReference type="Google" id="ProtNLM"/>
    </source>
</evidence>
<dbReference type="RefSeq" id="WP_212324932.1">
    <property type="nucleotide sequence ID" value="NZ_AP024463.1"/>
</dbReference>
<keyword evidence="1" id="KW-0812">Transmembrane</keyword>
<keyword evidence="1" id="KW-1133">Transmembrane helix</keyword>
<dbReference type="EMBL" id="CP072384">
    <property type="protein sequence ID" value="QUC08649.1"/>
    <property type="molecule type" value="Genomic_DNA"/>
</dbReference>
<keyword evidence="3" id="KW-1185">Reference proteome</keyword>
<feature type="transmembrane region" description="Helical" evidence="1">
    <location>
        <begin position="124"/>
        <end position="152"/>
    </location>
</feature>
<feature type="transmembrane region" description="Helical" evidence="1">
    <location>
        <begin position="40"/>
        <end position="63"/>
    </location>
</feature>
<name>A0ABX7Y608_9ACTN</name>
<evidence type="ECO:0000313" key="2">
    <source>
        <dbReference type="EMBL" id="QUC08649.1"/>
    </source>
</evidence>
<protein>
    <recommendedName>
        <fullName evidence="4">ABC transporter permease</fullName>
    </recommendedName>
</protein>
<proteinExistence type="predicted"/>
<keyword evidence="1" id="KW-0472">Membrane</keyword>
<feature type="transmembrane region" description="Helical" evidence="1">
    <location>
        <begin position="243"/>
        <end position="263"/>
    </location>
</feature>
<gene>
    <name evidence="2" type="ORF">J5A65_02560</name>
</gene>
<feature type="transmembrane region" description="Helical" evidence="1">
    <location>
        <begin position="198"/>
        <end position="217"/>
    </location>
</feature>
<sequence length="271" mass="29174">MTAAATPLLTGSRSAIAPISFSRVLAYEFRKSVSTRASRWTLAAAIAGTIATAAILYLSLLLTDFDTTQHFTWIQLAHSTTDSFLGIAEISTILFSLFLILMVTTDWTNRSIMTTYTLTPRRGWVLSAQLIVALTYIAAFWALCLGLAALVAGLLSPSQNVDISWSATAWDVLGVLLANVGFPLSGFLLGIAIMNTPAVVVAWVVLDWLATLLLFLLKDVGQWFHLNTALGTAVADPNTGANWAHVATSAVVWLGIPAVIGIWRTLHREAS</sequence>
<organism evidence="2 3">
    <name type="scientific">Arachnia rubra</name>
    <dbReference type="NCBI Taxonomy" id="1547448"/>
    <lineage>
        <taxon>Bacteria</taxon>
        <taxon>Bacillati</taxon>
        <taxon>Actinomycetota</taxon>
        <taxon>Actinomycetes</taxon>
        <taxon>Propionibacteriales</taxon>
        <taxon>Propionibacteriaceae</taxon>
        <taxon>Arachnia</taxon>
    </lineage>
</organism>